<sequence>METREFKQFLVDAKTDELKTVGRKYTWTNNHVHNRIDRILVNAEWIQKWPNMEGMSMNPGFSDHCPLRVKFDTSSQVGGKPFKFLNCLVNLKTFEGIVQRGWESGKNRQTMLIVWNKLKKLKGLLKQMNKEEFSGIDSKIQDARERLESIQNQMRCPGQREMQIELERTSKLELEKWLMVEESIMKQKSII</sequence>
<dbReference type="PaxDb" id="4097-A0A1S4C136"/>
<dbReference type="OMA" id="LLMEEYW"/>
<dbReference type="AlphaFoldDB" id="A0A1S4C136"/>
<evidence type="ECO:0000313" key="1">
    <source>
        <dbReference type="Proteomes" id="UP000790787"/>
    </source>
</evidence>
<dbReference type="OrthoDB" id="1747765at2759"/>
<evidence type="ECO:0008006" key="3">
    <source>
        <dbReference type="Google" id="ProtNLM"/>
    </source>
</evidence>
<dbReference type="SUPFAM" id="SSF56219">
    <property type="entry name" value="DNase I-like"/>
    <property type="match status" value="1"/>
</dbReference>
<dbReference type="PANTHER" id="PTHR33710:SF65">
    <property type="entry name" value="ENDONUCLEASE_EXONUCLEASE_PHOSPHATASE"/>
    <property type="match status" value="1"/>
</dbReference>
<reference evidence="1" key="1">
    <citation type="journal article" date="2014" name="Nat. Commun.">
        <title>The tobacco genome sequence and its comparison with those of tomato and potato.</title>
        <authorList>
            <person name="Sierro N."/>
            <person name="Battey J.N."/>
            <person name="Ouadi S."/>
            <person name="Bakaher N."/>
            <person name="Bovet L."/>
            <person name="Willig A."/>
            <person name="Goepfert S."/>
            <person name="Peitsch M.C."/>
            <person name="Ivanov N.V."/>
        </authorList>
    </citation>
    <scope>NUCLEOTIDE SEQUENCE [LARGE SCALE GENOMIC DNA]</scope>
</reference>
<accession>A0A1S4C136</accession>
<protein>
    <recommendedName>
        <fullName evidence="3">Craniofacial development protein 2-like</fullName>
    </recommendedName>
</protein>
<dbReference type="Gene3D" id="3.60.10.10">
    <property type="entry name" value="Endonuclease/exonuclease/phosphatase"/>
    <property type="match status" value="1"/>
</dbReference>
<dbReference type="RefSeq" id="XP_016494754.1">
    <property type="nucleotide sequence ID" value="XM_016639268.1"/>
</dbReference>
<gene>
    <name evidence="2" type="primary">LOC107813945</name>
</gene>
<dbReference type="GeneID" id="107813945"/>
<dbReference type="PANTHER" id="PTHR33710">
    <property type="entry name" value="BNAC02G09200D PROTEIN"/>
    <property type="match status" value="1"/>
</dbReference>
<organism evidence="1 2">
    <name type="scientific">Nicotiana tabacum</name>
    <name type="common">Common tobacco</name>
    <dbReference type="NCBI Taxonomy" id="4097"/>
    <lineage>
        <taxon>Eukaryota</taxon>
        <taxon>Viridiplantae</taxon>
        <taxon>Streptophyta</taxon>
        <taxon>Embryophyta</taxon>
        <taxon>Tracheophyta</taxon>
        <taxon>Spermatophyta</taxon>
        <taxon>Magnoliopsida</taxon>
        <taxon>eudicotyledons</taxon>
        <taxon>Gunneridae</taxon>
        <taxon>Pentapetalae</taxon>
        <taxon>asterids</taxon>
        <taxon>lamiids</taxon>
        <taxon>Solanales</taxon>
        <taxon>Solanaceae</taxon>
        <taxon>Nicotianoideae</taxon>
        <taxon>Nicotianeae</taxon>
        <taxon>Nicotiana</taxon>
    </lineage>
</organism>
<keyword evidence="1" id="KW-1185">Reference proteome</keyword>
<reference evidence="2" key="2">
    <citation type="submission" date="2025-08" db="UniProtKB">
        <authorList>
            <consortium name="RefSeq"/>
        </authorList>
    </citation>
    <scope>IDENTIFICATION</scope>
</reference>
<dbReference type="KEGG" id="nta:107813945"/>
<evidence type="ECO:0000313" key="2">
    <source>
        <dbReference type="RefSeq" id="XP_016494754.1"/>
    </source>
</evidence>
<dbReference type="Proteomes" id="UP000790787">
    <property type="component" value="Chromosome 3"/>
</dbReference>
<proteinExistence type="predicted"/>
<dbReference type="InterPro" id="IPR036691">
    <property type="entry name" value="Endo/exonu/phosph_ase_sf"/>
</dbReference>
<name>A0A1S4C136_TOBAC</name>